<accession>A2QVV8</accession>
<keyword evidence="2" id="KW-1185">Reference proteome</keyword>
<evidence type="ECO:0000313" key="2">
    <source>
        <dbReference type="Proteomes" id="UP000006706"/>
    </source>
</evidence>
<sequence length="23" mass="2751">MLWIKKHNTSKGISQGIWYESDE</sequence>
<dbReference type="EMBL" id="AM270227">
    <property type="protein sequence ID" value="CAK96910.1"/>
    <property type="molecule type" value="Genomic_DNA"/>
</dbReference>
<protein>
    <submittedName>
        <fullName evidence="1">Contig An11c0100, genomic contig</fullName>
    </submittedName>
</protein>
<dbReference type="Proteomes" id="UP000006706">
    <property type="component" value="Chromosome 7R"/>
</dbReference>
<proteinExistence type="predicted"/>
<evidence type="ECO:0000313" key="1">
    <source>
        <dbReference type="EMBL" id="CAK96910.1"/>
    </source>
</evidence>
<gene>
    <name evidence="1" type="ORF">An11g02800</name>
</gene>
<dbReference type="VEuPathDB" id="FungiDB:An11g02800"/>
<organism evidence="1 2">
    <name type="scientific">Aspergillus niger (strain ATCC MYA-4892 / CBS 513.88 / FGSC A1513)</name>
    <dbReference type="NCBI Taxonomy" id="425011"/>
    <lineage>
        <taxon>Eukaryota</taxon>
        <taxon>Fungi</taxon>
        <taxon>Dikarya</taxon>
        <taxon>Ascomycota</taxon>
        <taxon>Pezizomycotina</taxon>
        <taxon>Eurotiomycetes</taxon>
        <taxon>Eurotiomycetidae</taxon>
        <taxon>Eurotiales</taxon>
        <taxon>Aspergillaceae</taxon>
        <taxon>Aspergillus</taxon>
        <taxon>Aspergillus subgen. Circumdati</taxon>
    </lineage>
</organism>
<dbReference type="HOGENOM" id="CLU_3423259_0_0_1"/>
<dbReference type="AlphaFoldDB" id="A2QVV8"/>
<name>A2QVV8_ASPNC</name>
<reference evidence="1 2" key="1">
    <citation type="journal article" date="2007" name="Nat. Biotechnol.">
        <title>Genome sequencing and analysis of the versatile cell factory Aspergillus niger CBS 513.88.</title>
        <authorList>
            <person name="Pel H.J."/>
            <person name="de Winde J.H."/>
            <person name="Archer D.B."/>
            <person name="Dyer P.S."/>
            <person name="Hofmann G."/>
            <person name="Schaap P.J."/>
            <person name="Turner G."/>
            <person name="de Vries R.P."/>
            <person name="Albang R."/>
            <person name="Albermann K."/>
            <person name="Andersen M.R."/>
            <person name="Bendtsen J.D."/>
            <person name="Benen J.A."/>
            <person name="van den Berg M."/>
            <person name="Breestraat S."/>
            <person name="Caddick M.X."/>
            <person name="Contreras R."/>
            <person name="Cornell M."/>
            <person name="Coutinho P.M."/>
            <person name="Danchin E.G."/>
            <person name="Debets A.J."/>
            <person name="Dekker P."/>
            <person name="van Dijck P.W."/>
            <person name="van Dijk A."/>
            <person name="Dijkhuizen L."/>
            <person name="Driessen A.J."/>
            <person name="d'Enfert C."/>
            <person name="Geysens S."/>
            <person name="Goosen C."/>
            <person name="Groot G.S."/>
            <person name="de Groot P.W."/>
            <person name="Guillemette T."/>
            <person name="Henrissat B."/>
            <person name="Herweijer M."/>
            <person name="van den Hombergh J.P."/>
            <person name="van den Hondel C.A."/>
            <person name="van der Heijden R.T."/>
            <person name="van der Kaaij R.M."/>
            <person name="Klis F.M."/>
            <person name="Kools H.J."/>
            <person name="Kubicek C.P."/>
            <person name="van Kuyk P.A."/>
            <person name="Lauber J."/>
            <person name="Lu X."/>
            <person name="van der Maarel M.J."/>
            <person name="Meulenberg R."/>
            <person name="Menke H."/>
            <person name="Mortimer M.A."/>
            <person name="Nielsen J."/>
            <person name="Oliver S.G."/>
            <person name="Olsthoorn M."/>
            <person name="Pal K."/>
            <person name="van Peij N.N."/>
            <person name="Ram A.F."/>
            <person name="Rinas U."/>
            <person name="Roubos J.A."/>
            <person name="Sagt C.M."/>
            <person name="Schmoll M."/>
            <person name="Sun J."/>
            <person name="Ussery D."/>
            <person name="Varga J."/>
            <person name="Vervecken W."/>
            <person name="van de Vondervoort P.J."/>
            <person name="Wedler H."/>
            <person name="Wosten H.A."/>
            <person name="Zeng A.P."/>
            <person name="van Ooyen A.J."/>
            <person name="Visser J."/>
            <person name="Stam H."/>
        </authorList>
    </citation>
    <scope>NUCLEOTIDE SEQUENCE [LARGE SCALE GENOMIC DNA]</scope>
    <source>
        <strain evidence="2">CBS 513.88 / FGSC A1513 / ATCC MYA-4892</strain>
    </source>
</reference>